<protein>
    <submittedName>
        <fullName evidence="2">(salmon louse) hypothetical protein</fullName>
    </submittedName>
</protein>
<feature type="region of interest" description="Disordered" evidence="1">
    <location>
        <begin position="69"/>
        <end position="104"/>
    </location>
</feature>
<gene>
    <name evidence="2" type="ORF">LSAA_5934</name>
</gene>
<keyword evidence="3" id="KW-1185">Reference proteome</keyword>
<evidence type="ECO:0000256" key="1">
    <source>
        <dbReference type="SAM" id="MobiDB-lite"/>
    </source>
</evidence>
<proteinExistence type="predicted"/>
<dbReference type="GO" id="GO:0006915">
    <property type="term" value="P:apoptotic process"/>
    <property type="evidence" value="ECO:0007669"/>
    <property type="project" value="TreeGrafter"/>
</dbReference>
<reference evidence="2" key="1">
    <citation type="submission" date="2021-02" db="EMBL/GenBank/DDBJ databases">
        <authorList>
            <person name="Bekaert M."/>
        </authorList>
    </citation>
    <scope>NUCLEOTIDE SEQUENCE</scope>
    <source>
        <strain evidence="2">IoA-00</strain>
    </source>
</reference>
<evidence type="ECO:0000313" key="3">
    <source>
        <dbReference type="Proteomes" id="UP000675881"/>
    </source>
</evidence>
<dbReference type="PANTHER" id="PTHR46421">
    <property type="entry name" value="PROGRAMMED CELL DEATH PROTEIN 2-LIKE"/>
    <property type="match status" value="1"/>
</dbReference>
<organism evidence="2 3">
    <name type="scientific">Lepeophtheirus salmonis</name>
    <name type="common">Salmon louse</name>
    <name type="synonym">Caligus salmonis</name>
    <dbReference type="NCBI Taxonomy" id="72036"/>
    <lineage>
        <taxon>Eukaryota</taxon>
        <taxon>Metazoa</taxon>
        <taxon>Ecdysozoa</taxon>
        <taxon>Arthropoda</taxon>
        <taxon>Crustacea</taxon>
        <taxon>Multicrustacea</taxon>
        <taxon>Hexanauplia</taxon>
        <taxon>Copepoda</taxon>
        <taxon>Siphonostomatoida</taxon>
        <taxon>Caligidae</taxon>
        <taxon>Lepeophtheirus</taxon>
    </lineage>
</organism>
<dbReference type="Proteomes" id="UP000675881">
    <property type="component" value="Chromosome 15"/>
</dbReference>
<evidence type="ECO:0000313" key="2">
    <source>
        <dbReference type="EMBL" id="CAF2857791.1"/>
    </source>
</evidence>
<dbReference type="OrthoDB" id="366284at2759"/>
<sequence>MPNRVPSNLELSVHFKILRYTERFYLFACLRKTCWNSNQSWKCFRSEIEDTFPPSYTQVTEPSNVTVSNTSFQTTDWAQDADDWGSEEDENGNNNNTSSPPANLMKCLSINDKLYL</sequence>
<name>A0A7R8CLC3_LEPSM</name>
<dbReference type="EMBL" id="HG994594">
    <property type="protein sequence ID" value="CAF2857791.1"/>
    <property type="molecule type" value="Genomic_DNA"/>
</dbReference>
<feature type="compositionally biased region" description="Acidic residues" evidence="1">
    <location>
        <begin position="79"/>
        <end position="91"/>
    </location>
</feature>
<dbReference type="InterPro" id="IPR052815">
    <property type="entry name" value="PDCD2-like_regulator"/>
</dbReference>
<accession>A0A7R8CLC3</accession>
<dbReference type="AlphaFoldDB" id="A0A7R8CLC3"/>
<dbReference type="PANTHER" id="PTHR46421:SF1">
    <property type="entry name" value="PROGRAMMED CELL DEATH PROTEIN 2-LIKE"/>
    <property type="match status" value="1"/>
</dbReference>